<evidence type="ECO:0000313" key="1">
    <source>
        <dbReference type="EMBL" id="KKU30377.1"/>
    </source>
</evidence>
<organism evidence="1 2">
    <name type="scientific">candidate division WWE3 bacterium GW2011_GWA1_46_21</name>
    <dbReference type="NCBI Taxonomy" id="1619107"/>
    <lineage>
        <taxon>Bacteria</taxon>
        <taxon>Katanobacteria</taxon>
    </lineage>
</organism>
<dbReference type="AlphaFoldDB" id="A0A0G1PCH2"/>
<evidence type="ECO:0000313" key="2">
    <source>
        <dbReference type="Proteomes" id="UP000034732"/>
    </source>
</evidence>
<dbReference type="Gene3D" id="3.90.1640.10">
    <property type="entry name" value="inorganic pyrophosphatase (n-terminal core)"/>
    <property type="match status" value="2"/>
</dbReference>
<proteinExistence type="predicted"/>
<dbReference type="PANTHER" id="PTHR47618:SF1">
    <property type="entry name" value="BIFUNCTIONAL OLIGORIBONUCLEASE AND PAP PHOSPHATASE NRNA"/>
    <property type="match status" value="1"/>
</dbReference>
<gene>
    <name evidence="1" type="ORF">UX44_C0024G0007</name>
</gene>
<reference evidence="1 2" key="1">
    <citation type="journal article" date="2015" name="Nature">
        <title>rRNA introns, odd ribosomes, and small enigmatic genomes across a large radiation of phyla.</title>
        <authorList>
            <person name="Brown C.T."/>
            <person name="Hug L.A."/>
            <person name="Thomas B.C."/>
            <person name="Sharon I."/>
            <person name="Castelle C.J."/>
            <person name="Singh A."/>
            <person name="Wilkins M.J."/>
            <person name="Williams K.H."/>
            <person name="Banfield J.F."/>
        </authorList>
    </citation>
    <scope>NUCLEOTIDE SEQUENCE [LARGE SCALE GENOMIC DNA]</scope>
</reference>
<accession>A0A0G1PCH2</accession>
<sequence length="216" mass="23523">MKIENTDKQQIMDLIRQAKHVAVVPSKVVGADAYCAAAGLYHMLLESGKEATLVHEGKVPTGCEDLVTESDVSANVSERDLIVTIDYSNLQNATSAHYSTDNDVLTIRIGPVPKDFDSGRVKSKVTGFNFDLVFVIGAQGFVDLGTTFRNLQSEFERAKVVNIDITNRNERFGVANVIDTTADSLSTLVFSESILWGLTPGKKSARAFLTGIAHRD</sequence>
<dbReference type="InterPro" id="IPR051319">
    <property type="entry name" value="Oligoribo/pAp-PDE_c-di-AMP_PDE"/>
</dbReference>
<comment type="caution">
    <text evidence="1">The sequence shown here is derived from an EMBL/GenBank/DDBJ whole genome shotgun (WGS) entry which is preliminary data.</text>
</comment>
<dbReference type="SUPFAM" id="SSF64182">
    <property type="entry name" value="DHH phosphoesterases"/>
    <property type="match status" value="1"/>
</dbReference>
<dbReference type="InterPro" id="IPR038763">
    <property type="entry name" value="DHH_sf"/>
</dbReference>
<dbReference type="Proteomes" id="UP000034732">
    <property type="component" value="Unassembled WGS sequence"/>
</dbReference>
<dbReference type="EMBL" id="LCMF01000024">
    <property type="protein sequence ID" value="KKU30377.1"/>
    <property type="molecule type" value="Genomic_DNA"/>
</dbReference>
<dbReference type="PANTHER" id="PTHR47618">
    <property type="entry name" value="BIFUNCTIONAL OLIGORIBONUCLEASE AND PAP PHOSPHATASE NRNA"/>
    <property type="match status" value="1"/>
</dbReference>
<protein>
    <submittedName>
        <fullName evidence="1">Uncharacterized protein</fullName>
    </submittedName>
</protein>
<name>A0A0G1PCH2_UNCKA</name>